<dbReference type="Pfam" id="PF13505">
    <property type="entry name" value="OMP_b-brl"/>
    <property type="match status" value="1"/>
</dbReference>
<dbReference type="OrthoDB" id="1082240at2"/>
<dbReference type="InterPro" id="IPR027385">
    <property type="entry name" value="Beta-barrel_OMP"/>
</dbReference>
<feature type="chain" id="PRO_5012319459" evidence="2">
    <location>
        <begin position="22"/>
        <end position="174"/>
    </location>
</feature>
<gene>
    <name evidence="4" type="ORF">SAMN05216463_10723</name>
</gene>
<dbReference type="Proteomes" id="UP000184130">
    <property type="component" value="Unassembled WGS sequence"/>
</dbReference>
<evidence type="ECO:0000259" key="3">
    <source>
        <dbReference type="Pfam" id="PF13505"/>
    </source>
</evidence>
<dbReference type="SUPFAM" id="SSF56925">
    <property type="entry name" value="OMPA-like"/>
    <property type="match status" value="1"/>
</dbReference>
<dbReference type="InterPro" id="IPR011250">
    <property type="entry name" value="OMP/PagP_B-barrel"/>
</dbReference>
<dbReference type="RefSeq" id="WP_073207012.1">
    <property type="nucleotide sequence ID" value="NZ_FRBD01000007.1"/>
</dbReference>
<dbReference type="AlphaFoldDB" id="A0A1M6TUK3"/>
<feature type="signal peptide" evidence="2">
    <location>
        <begin position="1"/>
        <end position="21"/>
    </location>
</feature>
<evidence type="ECO:0000256" key="2">
    <source>
        <dbReference type="SAM" id="SignalP"/>
    </source>
</evidence>
<name>A0A1M6TUK3_XYLRU</name>
<evidence type="ECO:0000313" key="4">
    <source>
        <dbReference type="EMBL" id="SHK60584.1"/>
    </source>
</evidence>
<dbReference type="EMBL" id="FRBD01000007">
    <property type="protein sequence ID" value="SHK60584.1"/>
    <property type="molecule type" value="Genomic_DNA"/>
</dbReference>
<sequence>MKKILMTIVAAFIATAMNAQGYIGGSLGFKTTSYDGESTTTWSIMPEVGYNLNDSWAIGTTIGYGQSGKGDAKLKNFTVAPYVRYTVAKLDKVNVFLDGGVGYTHTDLAGAKVNSFNVGIEPGVAVNLNDKLSFVAHFGFLGYETRKVKGADKSTNSFELDLDNKLSFGLYLNF</sequence>
<evidence type="ECO:0000313" key="5">
    <source>
        <dbReference type="Proteomes" id="UP000184130"/>
    </source>
</evidence>
<protein>
    <submittedName>
        <fullName evidence="4">Outer membrane protein beta-barrel domain-containing protein</fullName>
    </submittedName>
</protein>
<accession>A0A1M6TUK3</accession>
<reference evidence="4 5" key="1">
    <citation type="submission" date="2016-11" db="EMBL/GenBank/DDBJ databases">
        <authorList>
            <person name="Jaros S."/>
            <person name="Januszkiewicz K."/>
            <person name="Wedrychowicz H."/>
        </authorList>
    </citation>
    <scope>NUCLEOTIDE SEQUENCE [LARGE SCALE GENOMIC DNA]</scope>
    <source>
        <strain evidence="4 5">KHT3</strain>
    </source>
</reference>
<dbReference type="Gene3D" id="2.40.160.20">
    <property type="match status" value="1"/>
</dbReference>
<feature type="domain" description="Outer membrane protein beta-barrel" evidence="3">
    <location>
        <begin position="9"/>
        <end position="160"/>
    </location>
</feature>
<keyword evidence="1 2" id="KW-0732">Signal</keyword>
<organism evidence="4 5">
    <name type="scientific">Xylanibacter ruminicola</name>
    <name type="common">Prevotella ruminicola</name>
    <dbReference type="NCBI Taxonomy" id="839"/>
    <lineage>
        <taxon>Bacteria</taxon>
        <taxon>Pseudomonadati</taxon>
        <taxon>Bacteroidota</taxon>
        <taxon>Bacteroidia</taxon>
        <taxon>Bacteroidales</taxon>
        <taxon>Prevotellaceae</taxon>
        <taxon>Xylanibacter</taxon>
    </lineage>
</organism>
<proteinExistence type="predicted"/>
<evidence type="ECO:0000256" key="1">
    <source>
        <dbReference type="ARBA" id="ARBA00022729"/>
    </source>
</evidence>